<dbReference type="PANTHER" id="PTHR30461">
    <property type="entry name" value="DNA-INVERTASE FROM LAMBDOID PROPHAGE"/>
    <property type="match status" value="1"/>
</dbReference>
<gene>
    <name evidence="4" type="primary">hin</name>
    <name evidence="4" type="ORF">NO1_0333</name>
</gene>
<organism evidence="4 5">
    <name type="scientific">Termititenax aidoneus</name>
    <dbReference type="NCBI Taxonomy" id="2218524"/>
    <lineage>
        <taxon>Bacteria</taxon>
        <taxon>Bacillati</taxon>
        <taxon>Candidatus Margulisiibacteriota</taxon>
        <taxon>Candidatus Termititenacia</taxon>
        <taxon>Candidatus Termititenacales</taxon>
        <taxon>Candidatus Termititenacaceae</taxon>
        <taxon>Candidatus Termititenax</taxon>
    </lineage>
</organism>
<sequence>MKNNNAVIQTEEQKILRCGIYARFSDQKQGKDKYGQLKEHDSVDNQIELCKKHISLRNDTDDKQRWVLTEIYAEKGKPGSNLDRPEYERLVRDIEAGKINCIVIYKLDRLTRSISDFYKFINDYLKYKDISLVSITQDFSTATAAGRMMMNIILTFAEYERELITERTKTGMNRMIEEGQFRGGRVPLGYDQNGKKLVINEDERPIVELLFDKYIELKSAKKVADFLNKQNLKNKDRTFKRDNVENVLNNPYYIGKARHDGKIVNWNPSCQIINESVFNLCQEIFNDNTKPELRRSAASRGILSDLLFYNDSEKQMGYNKENNTNYYVHTYIKDNKKKRIRINSELIEKHLAEELKNLFKDNLAFEKVLVDARKQQNKEIQELRNQKQGILNKKIGVENKLQKLSKNDPDLADLIRKYEQEIAKYGLESSNFDELIALKEQEKATDNDLRDTLRIFYEMYDELSFIDKEKLLGYIIDEIRLYPQENSKDSLVRIKIRPIDSVNRQRLNSTGLDTRVDWFPDKESNLD</sequence>
<dbReference type="Gene3D" id="3.40.50.1390">
    <property type="entry name" value="Resolvase, N-terminal catalytic domain"/>
    <property type="match status" value="1"/>
</dbReference>
<evidence type="ECO:0000313" key="5">
    <source>
        <dbReference type="Proteomes" id="UP000269352"/>
    </source>
</evidence>
<dbReference type="CDD" id="cd00338">
    <property type="entry name" value="Ser_Recombinase"/>
    <property type="match status" value="1"/>
</dbReference>
<dbReference type="EMBL" id="BGZN01000003">
    <property type="protein sequence ID" value="GBR72876.1"/>
    <property type="molecule type" value="Genomic_DNA"/>
</dbReference>
<dbReference type="GO" id="GO:0003677">
    <property type="term" value="F:DNA binding"/>
    <property type="evidence" value="ECO:0007669"/>
    <property type="project" value="InterPro"/>
</dbReference>
<evidence type="ECO:0000259" key="2">
    <source>
        <dbReference type="PROSITE" id="PS51736"/>
    </source>
</evidence>
<dbReference type="GO" id="GO:0000150">
    <property type="term" value="F:DNA strand exchange activity"/>
    <property type="evidence" value="ECO:0007669"/>
    <property type="project" value="InterPro"/>
</dbReference>
<evidence type="ECO:0000313" key="4">
    <source>
        <dbReference type="EMBL" id="GBR72876.1"/>
    </source>
</evidence>
<keyword evidence="5" id="KW-1185">Reference proteome</keyword>
<dbReference type="AlphaFoldDB" id="A0A388T8B7"/>
<dbReference type="InterPro" id="IPR036162">
    <property type="entry name" value="Resolvase-like_N_sf"/>
</dbReference>
<dbReference type="PROSITE" id="PS51737">
    <property type="entry name" value="RECOMBINASE_DNA_BIND"/>
    <property type="match status" value="1"/>
</dbReference>
<name>A0A388T8B7_TERA1</name>
<dbReference type="Pfam" id="PF00239">
    <property type="entry name" value="Resolvase"/>
    <property type="match status" value="1"/>
</dbReference>
<dbReference type="InterPro" id="IPR050639">
    <property type="entry name" value="SSR_resolvase"/>
</dbReference>
<dbReference type="InterPro" id="IPR038109">
    <property type="entry name" value="DNA_bind_recomb_sf"/>
</dbReference>
<dbReference type="Proteomes" id="UP000269352">
    <property type="component" value="Unassembled WGS sequence"/>
</dbReference>
<dbReference type="SUPFAM" id="SSF53041">
    <property type="entry name" value="Resolvase-like"/>
    <property type="match status" value="1"/>
</dbReference>
<feature type="coiled-coil region" evidence="1">
    <location>
        <begin position="366"/>
        <end position="400"/>
    </location>
</feature>
<dbReference type="InterPro" id="IPR011109">
    <property type="entry name" value="DNA_bind_recombinase_dom"/>
</dbReference>
<accession>A0A388T8B7</accession>
<dbReference type="PROSITE" id="PS51736">
    <property type="entry name" value="RECOMBINASES_3"/>
    <property type="match status" value="1"/>
</dbReference>
<feature type="domain" description="Resolvase/invertase-type recombinase catalytic" evidence="2">
    <location>
        <begin position="17"/>
        <end position="179"/>
    </location>
</feature>
<feature type="domain" description="Recombinase" evidence="3">
    <location>
        <begin position="187"/>
        <end position="291"/>
    </location>
</feature>
<proteinExistence type="predicted"/>
<dbReference type="InterPro" id="IPR006119">
    <property type="entry name" value="Resolv_N"/>
</dbReference>
<keyword evidence="1" id="KW-0175">Coiled coil</keyword>
<evidence type="ECO:0000259" key="3">
    <source>
        <dbReference type="PROSITE" id="PS51737"/>
    </source>
</evidence>
<reference evidence="4 5" key="1">
    <citation type="journal article" date="2019" name="ISME J.">
        <title>Genome analyses of uncultured TG2/ZB3 bacteria in 'Margulisbacteria' specifically attached to ectosymbiotic spirochetes of protists in the termite gut.</title>
        <authorList>
            <person name="Utami Y.D."/>
            <person name="Kuwahara H."/>
            <person name="Igai K."/>
            <person name="Murakami T."/>
            <person name="Sugaya K."/>
            <person name="Morikawa T."/>
            <person name="Nagura Y."/>
            <person name="Yuki M."/>
            <person name="Deevong P."/>
            <person name="Inoue T."/>
            <person name="Kihara K."/>
            <person name="Lo N."/>
            <person name="Yamada A."/>
            <person name="Ohkuma M."/>
            <person name="Hongoh Y."/>
        </authorList>
    </citation>
    <scope>NUCLEOTIDE SEQUENCE [LARGE SCALE GENOMIC DNA]</scope>
    <source>
        <strain evidence="4">NkOx7-01</strain>
    </source>
</reference>
<protein>
    <submittedName>
        <fullName evidence="4">DNA-invertase hin</fullName>
    </submittedName>
</protein>
<dbReference type="SMART" id="SM00857">
    <property type="entry name" value="Resolvase"/>
    <property type="match status" value="1"/>
</dbReference>
<comment type="caution">
    <text evidence="4">The sequence shown here is derived from an EMBL/GenBank/DDBJ whole genome shotgun (WGS) entry which is preliminary data.</text>
</comment>
<dbReference type="Pfam" id="PF07508">
    <property type="entry name" value="Recombinase"/>
    <property type="match status" value="1"/>
</dbReference>
<dbReference type="PANTHER" id="PTHR30461:SF23">
    <property type="entry name" value="DNA RECOMBINASE-RELATED"/>
    <property type="match status" value="1"/>
</dbReference>
<evidence type="ECO:0000256" key="1">
    <source>
        <dbReference type="SAM" id="Coils"/>
    </source>
</evidence>
<dbReference type="Gene3D" id="3.90.1750.20">
    <property type="entry name" value="Putative Large Serine Recombinase, Chain B, Domain 2"/>
    <property type="match status" value="1"/>
</dbReference>